<name>A0ABQ8SGT5_PERAM</name>
<evidence type="ECO:0000256" key="1">
    <source>
        <dbReference type="SAM" id="MobiDB-lite"/>
    </source>
</evidence>
<keyword evidence="4" id="KW-1185">Reference proteome</keyword>
<evidence type="ECO:0000256" key="2">
    <source>
        <dbReference type="SAM" id="SignalP"/>
    </source>
</evidence>
<evidence type="ECO:0000313" key="4">
    <source>
        <dbReference type="Proteomes" id="UP001148838"/>
    </source>
</evidence>
<organism evidence="3 4">
    <name type="scientific">Periplaneta americana</name>
    <name type="common">American cockroach</name>
    <name type="synonym">Blatta americana</name>
    <dbReference type="NCBI Taxonomy" id="6978"/>
    <lineage>
        <taxon>Eukaryota</taxon>
        <taxon>Metazoa</taxon>
        <taxon>Ecdysozoa</taxon>
        <taxon>Arthropoda</taxon>
        <taxon>Hexapoda</taxon>
        <taxon>Insecta</taxon>
        <taxon>Pterygota</taxon>
        <taxon>Neoptera</taxon>
        <taxon>Polyneoptera</taxon>
        <taxon>Dictyoptera</taxon>
        <taxon>Blattodea</taxon>
        <taxon>Blattoidea</taxon>
        <taxon>Blattidae</taxon>
        <taxon>Blattinae</taxon>
        <taxon>Periplaneta</taxon>
    </lineage>
</organism>
<feature type="region of interest" description="Disordered" evidence="1">
    <location>
        <begin position="156"/>
        <end position="175"/>
    </location>
</feature>
<accession>A0ABQ8SGT5</accession>
<feature type="signal peptide" evidence="2">
    <location>
        <begin position="1"/>
        <end position="19"/>
    </location>
</feature>
<evidence type="ECO:0000313" key="3">
    <source>
        <dbReference type="EMBL" id="KAJ4433178.1"/>
    </source>
</evidence>
<proteinExistence type="predicted"/>
<dbReference type="Proteomes" id="UP001148838">
    <property type="component" value="Unassembled WGS sequence"/>
</dbReference>
<sequence>MLFGEISSLRIRLILWVLSELFLIRDLIKESKTCLNSLKLTPAKSFLNNRENFVGFGKVRNALREKEFENWCTLQQKGKGVILNKEFLPVNRWRRNHKGLTLSEWIDALKMVAYVAPVRAVPGRSRDGTHLRPFATSITMLSVLCCRDTEESRVYSPSRDDANIDNGDGNSVEDDEDIDKDFFIGCNDIQNKEDGYNDKLHGVNFKEGDDDEDENCNNMTNRAVTTEMMSVMLFDDNDLNNNIHDHEVFLSMMTVINIVDNGADNFNGENGDSGCNNRWPRRRL</sequence>
<reference evidence="3 4" key="1">
    <citation type="journal article" date="2022" name="Allergy">
        <title>Genome assembly and annotation of Periplaneta americana reveal a comprehensive cockroach allergen profile.</title>
        <authorList>
            <person name="Wang L."/>
            <person name="Xiong Q."/>
            <person name="Saelim N."/>
            <person name="Wang L."/>
            <person name="Nong W."/>
            <person name="Wan A.T."/>
            <person name="Shi M."/>
            <person name="Liu X."/>
            <person name="Cao Q."/>
            <person name="Hui J.H.L."/>
            <person name="Sookrung N."/>
            <person name="Leung T.F."/>
            <person name="Tungtrongchitr A."/>
            <person name="Tsui S.K.W."/>
        </authorList>
    </citation>
    <scope>NUCLEOTIDE SEQUENCE [LARGE SCALE GENOMIC DNA]</scope>
    <source>
        <strain evidence="3">PWHHKU_190912</strain>
    </source>
</reference>
<feature type="chain" id="PRO_5047402317" evidence="2">
    <location>
        <begin position="20"/>
        <end position="284"/>
    </location>
</feature>
<protein>
    <submittedName>
        <fullName evidence="3">Uncharacterized protein</fullName>
    </submittedName>
</protein>
<comment type="caution">
    <text evidence="3">The sequence shown here is derived from an EMBL/GenBank/DDBJ whole genome shotgun (WGS) entry which is preliminary data.</text>
</comment>
<dbReference type="EMBL" id="JAJSOF020000027">
    <property type="protein sequence ID" value="KAJ4433178.1"/>
    <property type="molecule type" value="Genomic_DNA"/>
</dbReference>
<gene>
    <name evidence="3" type="ORF">ANN_15435</name>
</gene>
<keyword evidence="2" id="KW-0732">Signal</keyword>